<dbReference type="PROSITE" id="PS00105">
    <property type="entry name" value="AA_TRANSFER_CLASS_1"/>
    <property type="match status" value="1"/>
</dbReference>
<feature type="domain" description="Aminotransferase class I/classII large" evidence="7">
    <location>
        <begin position="71"/>
        <end position="427"/>
    </location>
</feature>
<organism evidence="8 9">
    <name type="scientific">Pyrinomonas methylaliphatogenes</name>
    <dbReference type="NCBI Taxonomy" id="454194"/>
    <lineage>
        <taxon>Bacteria</taxon>
        <taxon>Pseudomonadati</taxon>
        <taxon>Acidobacteriota</taxon>
        <taxon>Blastocatellia</taxon>
        <taxon>Blastocatellales</taxon>
        <taxon>Pyrinomonadaceae</taxon>
        <taxon>Pyrinomonas</taxon>
    </lineage>
</organism>
<reference evidence="8 9" key="1">
    <citation type="submission" date="2013-12" db="EMBL/GenBank/DDBJ databases">
        <authorList>
            <person name="Stott M."/>
        </authorList>
    </citation>
    <scope>NUCLEOTIDE SEQUENCE [LARGE SCALE GENOMIC DNA]</scope>
    <source>
        <strain evidence="8 9">K22</strain>
    </source>
</reference>
<dbReference type="InterPro" id="IPR015424">
    <property type="entry name" value="PyrdxlP-dep_Trfase"/>
</dbReference>
<evidence type="ECO:0000259" key="7">
    <source>
        <dbReference type="Pfam" id="PF00155"/>
    </source>
</evidence>
<dbReference type="EMBL" id="CBXV010000001">
    <property type="protein sequence ID" value="CDM64196.1"/>
    <property type="molecule type" value="Genomic_DNA"/>
</dbReference>
<evidence type="ECO:0000313" key="8">
    <source>
        <dbReference type="EMBL" id="CDM64196.1"/>
    </source>
</evidence>
<sequence length="439" mass="48985">MSPAIFRALACCFSLALYVTQSVRSLRPAIFTSKGIEFLTMIAPSSRTDNFHYAIRNIVRAAEEHERAGRQVIYLNIGDPQIYGFRPPEHLIEAVARALHDRFTGYASSKGLLEAREAVAAYATGLGARTEPDHVFITSGASEAADLLLTALVNPGEEVLIPAPGYPLYPAILNKLGARPIKYRLYEENGWQPSSDEIESLIGERTRAIVLINPSNPTGAIIPDAVVARLLEIAARHRLLVIADEVYRELCFADRPTPASVLAEEIGIPLVTLESLSKTHLVPGWRVGWMRFTHAGRLQDLTNAILRLAGGRLCAPTPTQYAIRPALEGDRSFQLDFRRELRRRRDLALSRLSEIRGLSCVPPQAAFYMMIKVKELGGRTDERFVLDLLRSTDMLVVHGSGFGADPREGYFRLVYLPDERTLDLVFDRLKSFMMNWRAS</sequence>
<dbReference type="SUPFAM" id="SSF53383">
    <property type="entry name" value="PLP-dependent transferases"/>
    <property type="match status" value="1"/>
</dbReference>
<dbReference type="Gene3D" id="3.40.640.10">
    <property type="entry name" value="Type I PLP-dependent aspartate aminotransferase-like (Major domain)"/>
    <property type="match status" value="1"/>
</dbReference>
<dbReference type="Proteomes" id="UP000031518">
    <property type="component" value="Unassembled WGS sequence"/>
</dbReference>
<dbReference type="InterPro" id="IPR051926">
    <property type="entry name" value="Ala_Aminotransferase"/>
</dbReference>
<evidence type="ECO:0000256" key="3">
    <source>
        <dbReference type="ARBA" id="ARBA00022576"/>
    </source>
</evidence>
<comment type="cofactor">
    <cofactor evidence="1 6">
        <name>pyridoxal 5'-phosphate</name>
        <dbReference type="ChEBI" id="CHEBI:597326"/>
    </cofactor>
</comment>
<name>A0A0B6WT66_9BACT</name>
<evidence type="ECO:0000256" key="2">
    <source>
        <dbReference type="ARBA" id="ARBA00007441"/>
    </source>
</evidence>
<evidence type="ECO:0000313" key="9">
    <source>
        <dbReference type="Proteomes" id="UP000031518"/>
    </source>
</evidence>
<dbReference type="InterPro" id="IPR015421">
    <property type="entry name" value="PyrdxlP-dep_Trfase_major"/>
</dbReference>
<evidence type="ECO:0000256" key="5">
    <source>
        <dbReference type="ARBA" id="ARBA00022898"/>
    </source>
</evidence>
<evidence type="ECO:0000256" key="6">
    <source>
        <dbReference type="RuleBase" id="RU000481"/>
    </source>
</evidence>
<dbReference type="EC" id="2.6.1.-" evidence="6"/>
<dbReference type="Pfam" id="PF00155">
    <property type="entry name" value="Aminotran_1_2"/>
    <property type="match status" value="1"/>
</dbReference>
<keyword evidence="5" id="KW-0663">Pyridoxal phosphate</keyword>
<proteinExistence type="inferred from homology"/>
<gene>
    <name evidence="8" type="ORF">PYK22_00188</name>
</gene>
<keyword evidence="9" id="KW-1185">Reference proteome</keyword>
<dbReference type="InterPro" id="IPR004838">
    <property type="entry name" value="NHTrfase_class1_PyrdxlP-BS"/>
</dbReference>
<dbReference type="PANTHER" id="PTHR43488:SF2">
    <property type="entry name" value="GLUTAMATE-PYRUVATE AMINOTRANSFERASE ALAA"/>
    <property type="match status" value="1"/>
</dbReference>
<reference evidence="8 9" key="2">
    <citation type="submission" date="2015-01" db="EMBL/GenBank/DDBJ databases">
        <title>Complete genome sequence of Pyrinomonas methylaliphatogenes type strain K22T.</title>
        <authorList>
            <person name="Lee K.C.Y."/>
            <person name="Power J.F."/>
            <person name="Dunfield P.F."/>
            <person name="Morgan X.C."/>
            <person name="Huttenhower C."/>
            <person name="Stott M.B."/>
        </authorList>
    </citation>
    <scope>NUCLEOTIDE SEQUENCE [LARGE SCALE GENOMIC DNA]</scope>
    <source>
        <strain evidence="8 9">K22</strain>
    </source>
</reference>
<dbReference type="Gene3D" id="3.90.1150.10">
    <property type="entry name" value="Aspartate Aminotransferase, domain 1"/>
    <property type="match status" value="1"/>
</dbReference>
<dbReference type="CDD" id="cd00609">
    <property type="entry name" value="AAT_like"/>
    <property type="match status" value="1"/>
</dbReference>
<dbReference type="PANTHER" id="PTHR43488">
    <property type="entry name" value="GLUTAMATE-PYRUVATE AMINOTRANSFERASE ALAA"/>
    <property type="match status" value="1"/>
</dbReference>
<dbReference type="AlphaFoldDB" id="A0A0B6WT66"/>
<dbReference type="GO" id="GO:0008483">
    <property type="term" value="F:transaminase activity"/>
    <property type="evidence" value="ECO:0007669"/>
    <property type="project" value="UniProtKB-KW"/>
</dbReference>
<dbReference type="InterPro" id="IPR004839">
    <property type="entry name" value="Aminotransferase_I/II_large"/>
</dbReference>
<dbReference type="GO" id="GO:0030170">
    <property type="term" value="F:pyridoxal phosphate binding"/>
    <property type="evidence" value="ECO:0007669"/>
    <property type="project" value="InterPro"/>
</dbReference>
<keyword evidence="3 6" id="KW-0032">Aminotransferase</keyword>
<evidence type="ECO:0000256" key="1">
    <source>
        <dbReference type="ARBA" id="ARBA00001933"/>
    </source>
</evidence>
<accession>A0A0B6WT66</accession>
<comment type="similarity">
    <text evidence="2 6">Belongs to the class-I pyridoxal-phosphate-dependent aminotransferase family.</text>
</comment>
<dbReference type="STRING" id="454194.PYK22_00188"/>
<keyword evidence="4 6" id="KW-0808">Transferase</keyword>
<dbReference type="InterPro" id="IPR015422">
    <property type="entry name" value="PyrdxlP-dep_Trfase_small"/>
</dbReference>
<evidence type="ECO:0000256" key="4">
    <source>
        <dbReference type="ARBA" id="ARBA00022679"/>
    </source>
</evidence>
<protein>
    <recommendedName>
        <fullName evidence="6">Aminotransferase</fullName>
        <ecNumber evidence="6">2.6.1.-</ecNumber>
    </recommendedName>
</protein>